<dbReference type="SUPFAM" id="SSF52172">
    <property type="entry name" value="CheY-like"/>
    <property type="match status" value="1"/>
</dbReference>
<protein>
    <recommendedName>
        <fullName evidence="3">Response regulatory domain-containing protein</fullName>
    </recommendedName>
</protein>
<gene>
    <name evidence="4" type="ORF">GCM10008938_41880</name>
</gene>
<dbReference type="InterPro" id="IPR050595">
    <property type="entry name" value="Bact_response_regulator"/>
</dbReference>
<name>A0ABQ2DAA9_9DEIO</name>
<dbReference type="InterPro" id="IPR011006">
    <property type="entry name" value="CheY-like_superfamily"/>
</dbReference>
<dbReference type="PANTHER" id="PTHR44591">
    <property type="entry name" value="STRESS RESPONSE REGULATOR PROTEIN 1"/>
    <property type="match status" value="1"/>
</dbReference>
<proteinExistence type="predicted"/>
<feature type="modified residue" description="4-aspartylphosphate" evidence="2">
    <location>
        <position position="72"/>
    </location>
</feature>
<reference evidence="5" key="1">
    <citation type="journal article" date="2019" name="Int. J. Syst. Evol. Microbiol.">
        <title>The Global Catalogue of Microorganisms (GCM) 10K type strain sequencing project: providing services to taxonomists for standard genome sequencing and annotation.</title>
        <authorList>
            <consortium name="The Broad Institute Genomics Platform"/>
            <consortium name="The Broad Institute Genome Sequencing Center for Infectious Disease"/>
            <person name="Wu L."/>
            <person name="Ma J."/>
        </authorList>
    </citation>
    <scope>NUCLEOTIDE SEQUENCE [LARGE SCALE GENOMIC DNA]</scope>
    <source>
        <strain evidence="5">JCM 14370</strain>
    </source>
</reference>
<evidence type="ECO:0000256" key="1">
    <source>
        <dbReference type="ARBA" id="ARBA00022553"/>
    </source>
</evidence>
<feature type="domain" description="Response regulatory" evidence="3">
    <location>
        <begin position="22"/>
        <end position="137"/>
    </location>
</feature>
<accession>A0ABQ2DAA9</accession>
<organism evidence="4 5">
    <name type="scientific">Deinococcus roseus</name>
    <dbReference type="NCBI Taxonomy" id="392414"/>
    <lineage>
        <taxon>Bacteria</taxon>
        <taxon>Thermotogati</taxon>
        <taxon>Deinococcota</taxon>
        <taxon>Deinococci</taxon>
        <taxon>Deinococcales</taxon>
        <taxon>Deinococcaceae</taxon>
        <taxon>Deinococcus</taxon>
    </lineage>
</organism>
<comment type="caution">
    <text evidence="4">The sequence shown here is derived from an EMBL/GenBank/DDBJ whole genome shotgun (WGS) entry which is preliminary data.</text>
</comment>
<dbReference type="Gene3D" id="3.40.50.2300">
    <property type="match status" value="1"/>
</dbReference>
<dbReference type="InterPro" id="IPR001789">
    <property type="entry name" value="Sig_transdc_resp-reg_receiver"/>
</dbReference>
<dbReference type="Pfam" id="PF00072">
    <property type="entry name" value="Response_reg"/>
    <property type="match status" value="1"/>
</dbReference>
<dbReference type="Proteomes" id="UP000632222">
    <property type="component" value="Unassembled WGS sequence"/>
</dbReference>
<evidence type="ECO:0000313" key="5">
    <source>
        <dbReference type="Proteomes" id="UP000632222"/>
    </source>
</evidence>
<evidence type="ECO:0000256" key="2">
    <source>
        <dbReference type="PROSITE-ProRule" id="PRU00169"/>
    </source>
</evidence>
<dbReference type="PROSITE" id="PS50110">
    <property type="entry name" value="RESPONSE_REGULATORY"/>
    <property type="match status" value="1"/>
</dbReference>
<keyword evidence="1 2" id="KW-0597">Phosphoprotein</keyword>
<keyword evidence="5" id="KW-1185">Reference proteome</keyword>
<dbReference type="EMBL" id="BMOD01000023">
    <property type="protein sequence ID" value="GGJ51520.1"/>
    <property type="molecule type" value="Genomic_DNA"/>
</dbReference>
<dbReference type="SMART" id="SM00448">
    <property type="entry name" value="REC"/>
    <property type="match status" value="1"/>
</dbReference>
<dbReference type="PANTHER" id="PTHR44591:SF3">
    <property type="entry name" value="RESPONSE REGULATORY DOMAIN-CONTAINING PROTEIN"/>
    <property type="match status" value="1"/>
</dbReference>
<dbReference type="RefSeq" id="WP_189006427.1">
    <property type="nucleotide sequence ID" value="NZ_BMOD01000023.1"/>
</dbReference>
<sequence>MTAMKSNSQLDSHLDSHRDAQRILMFQHEAIQAMMLRRFVNQLGYLVHEVRDAAEIQTVLEQEGTFDVILLDVGTSLQQAFEVLSACRERHPATPVIVVSGIGEEELQEWIHRYEVQDVIQRPRSLRELLVRVESDLEKYAPIAS</sequence>
<evidence type="ECO:0000313" key="4">
    <source>
        <dbReference type="EMBL" id="GGJ51520.1"/>
    </source>
</evidence>
<evidence type="ECO:0000259" key="3">
    <source>
        <dbReference type="PROSITE" id="PS50110"/>
    </source>
</evidence>